<dbReference type="GO" id="GO:0031145">
    <property type="term" value="P:anaphase-promoting complex-dependent catabolic process"/>
    <property type="evidence" value="ECO:0007669"/>
    <property type="project" value="TreeGrafter"/>
</dbReference>
<dbReference type="Proteomes" id="UP000242381">
    <property type="component" value="Unassembled WGS sequence"/>
</dbReference>
<dbReference type="InterPro" id="IPR056150">
    <property type="entry name" value="WD40_CDC20-Fz"/>
</dbReference>
<dbReference type="AlphaFoldDB" id="A0A1X0SBU4"/>
<evidence type="ECO:0000256" key="5">
    <source>
        <dbReference type="PROSITE-ProRule" id="PRU00221"/>
    </source>
</evidence>
<evidence type="ECO:0000313" key="8">
    <source>
        <dbReference type="Proteomes" id="UP000242381"/>
    </source>
</evidence>
<dbReference type="InterPro" id="IPR019775">
    <property type="entry name" value="WD40_repeat_CS"/>
</dbReference>
<dbReference type="PANTHER" id="PTHR19918">
    <property type="entry name" value="CELL DIVISION CYCLE 20 CDC20 FIZZY -RELATED"/>
    <property type="match status" value="1"/>
</dbReference>
<keyword evidence="3" id="KW-0677">Repeat</keyword>
<dbReference type="PRINTS" id="PR00320">
    <property type="entry name" value="GPROTEINBRPT"/>
</dbReference>
<dbReference type="InterPro" id="IPR015943">
    <property type="entry name" value="WD40/YVTN_repeat-like_dom_sf"/>
</dbReference>
<dbReference type="InterPro" id="IPR036322">
    <property type="entry name" value="WD40_repeat_dom_sf"/>
</dbReference>
<proteinExistence type="inferred from homology"/>
<keyword evidence="2 5" id="KW-0853">WD repeat</keyword>
<dbReference type="InterPro" id="IPR033010">
    <property type="entry name" value="Cdc20/Fizzy"/>
</dbReference>
<dbReference type="Gene3D" id="2.130.10.10">
    <property type="entry name" value="YVTN repeat-like/Quinoprotein amine dehydrogenase"/>
    <property type="match status" value="1"/>
</dbReference>
<dbReference type="InterPro" id="IPR020472">
    <property type="entry name" value="WD40_PAC1"/>
</dbReference>
<dbReference type="OMA" id="FHHEYEK"/>
<dbReference type="SMART" id="SM00320">
    <property type="entry name" value="WD40"/>
    <property type="match status" value="6"/>
</dbReference>
<dbReference type="PANTHER" id="PTHR19918:SF1">
    <property type="entry name" value="FIZZY-RELATED PROTEIN HOMOLOG"/>
    <property type="match status" value="1"/>
</dbReference>
<dbReference type="GO" id="GO:1905786">
    <property type="term" value="P:positive regulation of anaphase-promoting complex-dependent catabolic process"/>
    <property type="evidence" value="ECO:0007669"/>
    <property type="project" value="TreeGrafter"/>
</dbReference>
<evidence type="ECO:0000256" key="1">
    <source>
        <dbReference type="ARBA" id="ARBA00006445"/>
    </source>
</evidence>
<dbReference type="PROSITE" id="PS50082">
    <property type="entry name" value="WD_REPEATS_2"/>
    <property type="match status" value="3"/>
</dbReference>
<dbReference type="Pfam" id="PF24807">
    <property type="entry name" value="WD40_CDC20-Fz"/>
    <property type="match status" value="1"/>
</dbReference>
<dbReference type="VEuPathDB" id="FungiDB:BCV72DRAFT_254344"/>
<accession>A0A1X0SBU4</accession>
<sequence length="430" mass="47829">MKRITAYFRAEVLDDPNAADEYIQQQQRRTLQPVSSSSSIPFASSSSSSSLSSIIHNQPAPSSLSSLSVDIESVNIFESPNASRFQTSPISEAGRRILLSGDNRRHFNTTPIKILDAPDLQDDFYLNLMDWGHNDCLAVGLGSSVYLWNANTSKVTQLCDLSTENVTSVKWSTIGNLLAIGTSKARTILYDTTTSERVRTWTTHTSRVGSLAWASNILSTGGRDHYIYHHDVRSNEAYFRRLTGHTQEICGLKWNPEGNSLASGGNDNNVMIWDSHENIILHRFSQHTAAIKALDWSPHKRGLLVTGGGTADKTMKIWNTISGNLLSSHDTGSQVCNLAWSKRTDDIISSHGFANQLATESNLIHIWKADKMEKIGTLSGHKSRVLYMSMSHDGSTIVTGAADETLMFWDLFLNEPYIRHDPEERLTCLR</sequence>
<feature type="repeat" description="WD" evidence="5">
    <location>
        <begin position="378"/>
        <end position="411"/>
    </location>
</feature>
<feature type="repeat" description="WD" evidence="5">
    <location>
        <begin position="284"/>
        <end position="328"/>
    </location>
</feature>
<comment type="similarity">
    <text evidence="1">Belongs to the WD repeat CDC20/Fizzy family.</text>
</comment>
<evidence type="ECO:0000259" key="6">
    <source>
        <dbReference type="Pfam" id="PF24807"/>
    </source>
</evidence>
<feature type="domain" description="CDC20/Fizzy WD40" evidence="6">
    <location>
        <begin position="115"/>
        <end position="409"/>
    </location>
</feature>
<gene>
    <name evidence="7" type="ORF">BCV71DRAFT_173076</name>
</gene>
<dbReference type="SUPFAM" id="SSF50978">
    <property type="entry name" value="WD40 repeat-like"/>
    <property type="match status" value="1"/>
</dbReference>
<name>A0A1X0SBU4_RHIZD</name>
<dbReference type="GO" id="GO:0010997">
    <property type="term" value="F:anaphase-promoting complex binding"/>
    <property type="evidence" value="ECO:0007669"/>
    <property type="project" value="InterPro"/>
</dbReference>
<evidence type="ECO:0000313" key="7">
    <source>
        <dbReference type="EMBL" id="ORE21754.1"/>
    </source>
</evidence>
<dbReference type="CDD" id="cd00200">
    <property type="entry name" value="WD40"/>
    <property type="match status" value="1"/>
</dbReference>
<protein>
    <submittedName>
        <fullName evidence="7">WD40 repeat-like protein</fullName>
    </submittedName>
</protein>
<dbReference type="GO" id="GO:0005680">
    <property type="term" value="C:anaphase-promoting complex"/>
    <property type="evidence" value="ECO:0007669"/>
    <property type="project" value="TreeGrafter"/>
</dbReference>
<feature type="repeat" description="WD" evidence="5">
    <location>
        <begin position="242"/>
        <end position="274"/>
    </location>
</feature>
<dbReference type="InterPro" id="IPR001680">
    <property type="entry name" value="WD40_rpt"/>
</dbReference>
<dbReference type="EMBL" id="KV921274">
    <property type="protein sequence ID" value="ORE21754.1"/>
    <property type="molecule type" value="Genomic_DNA"/>
</dbReference>
<organism evidence="7 8">
    <name type="scientific">Rhizopus microsporus</name>
    <dbReference type="NCBI Taxonomy" id="58291"/>
    <lineage>
        <taxon>Eukaryota</taxon>
        <taxon>Fungi</taxon>
        <taxon>Fungi incertae sedis</taxon>
        <taxon>Mucoromycota</taxon>
        <taxon>Mucoromycotina</taxon>
        <taxon>Mucoromycetes</taxon>
        <taxon>Mucorales</taxon>
        <taxon>Mucorineae</taxon>
        <taxon>Rhizopodaceae</taxon>
        <taxon>Rhizopus</taxon>
    </lineage>
</organism>
<dbReference type="PROSITE" id="PS50294">
    <property type="entry name" value="WD_REPEATS_REGION"/>
    <property type="match status" value="2"/>
</dbReference>
<evidence type="ECO:0000256" key="2">
    <source>
        <dbReference type="ARBA" id="ARBA00022574"/>
    </source>
</evidence>
<evidence type="ECO:0000256" key="3">
    <source>
        <dbReference type="ARBA" id="ARBA00022737"/>
    </source>
</evidence>
<dbReference type="PROSITE" id="PS00678">
    <property type="entry name" value="WD_REPEATS_1"/>
    <property type="match status" value="1"/>
</dbReference>
<dbReference type="GO" id="GO:1990757">
    <property type="term" value="F:ubiquitin ligase activator activity"/>
    <property type="evidence" value="ECO:0007669"/>
    <property type="project" value="TreeGrafter"/>
</dbReference>
<keyword evidence="4" id="KW-0131">Cell cycle</keyword>
<evidence type="ECO:0000256" key="4">
    <source>
        <dbReference type="ARBA" id="ARBA00023306"/>
    </source>
</evidence>
<reference evidence="7 8" key="1">
    <citation type="journal article" date="2016" name="Proc. Natl. Acad. Sci. U.S.A.">
        <title>Lipid metabolic changes in an early divergent fungus govern the establishment of a mutualistic symbiosis with endobacteria.</title>
        <authorList>
            <person name="Lastovetsky O.A."/>
            <person name="Gaspar M.L."/>
            <person name="Mondo S.J."/>
            <person name="LaButti K.M."/>
            <person name="Sandor L."/>
            <person name="Grigoriev I.V."/>
            <person name="Henry S.A."/>
            <person name="Pawlowska T.E."/>
        </authorList>
    </citation>
    <scope>NUCLEOTIDE SEQUENCE [LARGE SCALE GENOMIC DNA]</scope>
    <source>
        <strain evidence="7 8">ATCC 11559</strain>
    </source>
</reference>